<keyword evidence="6 7" id="KW-0119">Carbohydrate metabolism</keyword>
<keyword evidence="4 7" id="KW-0521">NADP</keyword>
<feature type="binding site" evidence="7">
    <location>
        <position position="147"/>
    </location>
    <ligand>
        <name>NADP(+)</name>
        <dbReference type="ChEBI" id="CHEBI:58349"/>
    </ligand>
</feature>
<dbReference type="PROSITE" id="PS00069">
    <property type="entry name" value="G6P_DEHYDROGENASE"/>
    <property type="match status" value="1"/>
</dbReference>
<dbReference type="PIRSF" id="PIRSF000110">
    <property type="entry name" value="G6PD"/>
    <property type="match status" value="1"/>
</dbReference>
<dbReference type="GO" id="GO:0004345">
    <property type="term" value="F:glucose-6-phosphate dehydrogenase activity"/>
    <property type="evidence" value="ECO:0007669"/>
    <property type="project" value="UniProtKB-UniRule"/>
</dbReference>
<reference evidence="12 15" key="2">
    <citation type="submission" date="2018-08" db="EMBL/GenBank/DDBJ databases">
        <title>A genome reference for cultivated species of the human gut microbiota.</title>
        <authorList>
            <person name="Zou Y."/>
            <person name="Xue W."/>
            <person name="Luo G."/>
        </authorList>
    </citation>
    <scope>NUCLEOTIDE SEQUENCE [LARGE SCALE GENOMIC DNA]</scope>
    <source>
        <strain evidence="12 15">AM26-26AC</strain>
    </source>
</reference>
<dbReference type="SUPFAM" id="SSF55347">
    <property type="entry name" value="Glyceraldehyde-3-phosphate dehydrogenase-like, C-terminal domain"/>
    <property type="match status" value="1"/>
</dbReference>
<dbReference type="GO" id="GO:0006006">
    <property type="term" value="P:glucose metabolic process"/>
    <property type="evidence" value="ECO:0007669"/>
    <property type="project" value="UniProtKB-KW"/>
</dbReference>
<evidence type="ECO:0000256" key="1">
    <source>
        <dbReference type="ARBA" id="ARBA00004937"/>
    </source>
</evidence>
<feature type="binding site" evidence="7">
    <location>
        <position position="234"/>
    </location>
    <ligand>
        <name>substrate</name>
    </ligand>
</feature>
<dbReference type="SUPFAM" id="SSF51735">
    <property type="entry name" value="NAD(P)-binding Rossmann-fold domains"/>
    <property type="match status" value="1"/>
</dbReference>
<dbReference type="GO" id="GO:0005829">
    <property type="term" value="C:cytosol"/>
    <property type="evidence" value="ECO:0007669"/>
    <property type="project" value="TreeGrafter"/>
</dbReference>
<sequence>MNRFVMIIFGASGDLTKRKLMPALYTLYKEKRLPESFAVLGVGRTEYQDDTYRAYIRSELERFVASEEYAPECMEDFCKRLHYLSLNPADAADYGKLNVRLQELTGEQEPDGMLYYLATPPSLYGVIPLHLKAAHLNRPHTRIIVEKPFGYDLESARELNRIYASVFEEQQIYRIDHFLGKETAQNILAFRFANGIFEPLWNRNYIDYVEITAVENLGIEQRGGFYEGAGALRDMVQNHLIQLVALTAMEPPAVFNADNFRNEVVKVYESLSPLTGEDLKEHIVRGQYTASATKPGYREEKNVAPDSRTETYIAMKIGINNWRWNGVPFYIRTGKQMPTKVTEIVVHFRETPHQMFRCEGGHCPRANKLILRLQPNEGIVLKFGMKVPGPGFDVKQVMMDFSYSDLGGLPAGDAYARLIEDCIQGDQTLFTRSDAVDASWRFFNPVLKYWQEHPDAPLYGYPVGTWGPLESEAMMNEHGAEWTNPCKNLTNTDEYCEL</sequence>
<dbReference type="UniPathway" id="UPA00115">
    <property type="reaction ID" value="UER00408"/>
</dbReference>
<dbReference type="EMBL" id="UFSX01000001">
    <property type="protein sequence ID" value="SUV29471.1"/>
    <property type="molecule type" value="Genomic_DNA"/>
</dbReference>
<evidence type="ECO:0000313" key="10">
    <source>
        <dbReference type="EMBL" id="NME86915.1"/>
    </source>
</evidence>
<dbReference type="GO" id="GO:0050661">
    <property type="term" value="F:NADP binding"/>
    <property type="evidence" value="ECO:0007669"/>
    <property type="project" value="UniProtKB-UniRule"/>
</dbReference>
<dbReference type="PANTHER" id="PTHR23429:SF0">
    <property type="entry name" value="GLUCOSE-6-PHOSPHATE 1-DEHYDROGENASE"/>
    <property type="match status" value="1"/>
</dbReference>
<dbReference type="NCBIfam" id="TIGR00871">
    <property type="entry name" value="zwf"/>
    <property type="match status" value="1"/>
</dbReference>
<dbReference type="InterPro" id="IPR019796">
    <property type="entry name" value="G6P_DH_AS"/>
</dbReference>
<dbReference type="RefSeq" id="WP_039953348.1">
    <property type="nucleotide sequence ID" value="NZ_CABKNQ010000018.1"/>
</dbReference>
<comment type="similarity">
    <text evidence="2 7">Belongs to the glucose-6-phosphate dehydrogenase family.</text>
</comment>
<comment type="pathway">
    <text evidence="1 7">Carbohydrate degradation; pentose phosphate pathway; D-ribulose 5-phosphate from D-glucose 6-phosphate (oxidative stage): step 1/3.</text>
</comment>
<dbReference type="InterPro" id="IPR022675">
    <property type="entry name" value="G6P_DH_C"/>
</dbReference>
<dbReference type="EMBL" id="CP072227">
    <property type="protein sequence ID" value="QUT46571.1"/>
    <property type="molecule type" value="Genomic_DNA"/>
</dbReference>
<dbReference type="OrthoDB" id="9802739at2"/>
<keyword evidence="3 7" id="KW-0313">Glucose metabolism</keyword>
<dbReference type="PANTHER" id="PTHR23429">
    <property type="entry name" value="GLUCOSE-6-PHOSPHATE 1-DEHYDROGENASE G6PD"/>
    <property type="match status" value="1"/>
</dbReference>
<dbReference type="InterPro" id="IPR022674">
    <property type="entry name" value="G6P_DH_NAD-bd"/>
</dbReference>
<dbReference type="STRING" id="483216.BACEGG_02378"/>
<evidence type="ECO:0000313" key="16">
    <source>
        <dbReference type="Proteomes" id="UP000520291"/>
    </source>
</evidence>
<protein>
    <recommendedName>
        <fullName evidence="7">Glucose-6-phosphate 1-dehydrogenase</fullName>
        <shortName evidence="7">G6PD</shortName>
        <ecNumber evidence="7">1.1.1.49</ecNumber>
    </recommendedName>
</protein>
<dbReference type="InterPro" id="IPR036291">
    <property type="entry name" value="NAD(P)-bd_dom_sf"/>
</dbReference>
<dbReference type="Gene3D" id="3.30.360.10">
    <property type="entry name" value="Dihydrodipicolinate Reductase, domain 2"/>
    <property type="match status" value="1"/>
</dbReference>
<name>A0A380YPC3_9BACE</name>
<dbReference type="HAMAP" id="MF_00966">
    <property type="entry name" value="G6PD"/>
    <property type="match status" value="1"/>
</dbReference>
<reference evidence="10 16" key="3">
    <citation type="submission" date="2020-04" db="EMBL/GenBank/DDBJ databases">
        <authorList>
            <person name="Hitch T.C.A."/>
            <person name="Wylensek D."/>
            <person name="Clavel T."/>
        </authorList>
    </citation>
    <scope>NUCLEOTIDE SEQUENCE [LARGE SCALE GENOMIC DNA]</scope>
    <source>
        <strain evidence="10 16">WCA3-601-WT-5E</strain>
    </source>
</reference>
<evidence type="ECO:0000256" key="5">
    <source>
        <dbReference type="ARBA" id="ARBA00023002"/>
    </source>
</evidence>
<evidence type="ECO:0000256" key="6">
    <source>
        <dbReference type="ARBA" id="ARBA00023277"/>
    </source>
</evidence>
<evidence type="ECO:0000256" key="4">
    <source>
        <dbReference type="ARBA" id="ARBA00022857"/>
    </source>
</evidence>
<evidence type="ECO:0000313" key="12">
    <source>
        <dbReference type="EMBL" id="RHF07258.1"/>
    </source>
</evidence>
<evidence type="ECO:0000259" key="9">
    <source>
        <dbReference type="Pfam" id="PF02781"/>
    </source>
</evidence>
<feature type="binding site" evidence="7">
    <location>
        <position position="181"/>
    </location>
    <ligand>
        <name>substrate</name>
    </ligand>
</feature>
<comment type="function">
    <text evidence="7">Catalyzes the oxidation of glucose 6-phosphate to 6-phosphogluconolactone.</text>
</comment>
<dbReference type="EC" id="1.1.1.49" evidence="7"/>
<dbReference type="EMBL" id="QSLA01000013">
    <property type="protein sequence ID" value="RHF07258.1"/>
    <property type="molecule type" value="Genomic_DNA"/>
</dbReference>
<proteinExistence type="inferred from homology"/>
<feature type="binding site" evidence="7">
    <location>
        <position position="215"/>
    </location>
    <ligand>
        <name>substrate</name>
    </ligand>
</feature>
<feature type="binding site" evidence="7">
    <location>
        <position position="177"/>
    </location>
    <ligand>
        <name>substrate</name>
    </ligand>
</feature>
<evidence type="ECO:0000313" key="14">
    <source>
        <dbReference type="Proteomes" id="UP000254424"/>
    </source>
</evidence>
<reference evidence="13 14" key="1">
    <citation type="submission" date="2018-06" db="EMBL/GenBank/DDBJ databases">
        <authorList>
            <consortium name="Pathogen Informatics"/>
            <person name="Doyle S."/>
        </authorList>
    </citation>
    <scope>NUCLEOTIDE SEQUENCE [LARGE SCALE GENOMIC DNA]</scope>
    <source>
        <strain evidence="13 14">NCTC11155</strain>
    </source>
</reference>
<organism evidence="13 14">
    <name type="scientific">Bacteroides eggerthii</name>
    <dbReference type="NCBI Taxonomy" id="28111"/>
    <lineage>
        <taxon>Bacteria</taxon>
        <taxon>Pseudomonadati</taxon>
        <taxon>Bacteroidota</taxon>
        <taxon>Bacteroidia</taxon>
        <taxon>Bacteroidales</taxon>
        <taxon>Bacteroidaceae</taxon>
        <taxon>Bacteroides</taxon>
    </lineage>
</organism>
<dbReference type="Gene3D" id="3.40.50.720">
    <property type="entry name" value="NAD(P)-binding Rossmann-like Domain"/>
    <property type="match status" value="1"/>
</dbReference>
<dbReference type="Pfam" id="PF00479">
    <property type="entry name" value="G6PD_N"/>
    <property type="match status" value="1"/>
</dbReference>
<comment type="catalytic activity">
    <reaction evidence="7">
        <text>D-glucose 6-phosphate + NADP(+) = 6-phospho-D-glucono-1,5-lactone + NADPH + H(+)</text>
        <dbReference type="Rhea" id="RHEA:15841"/>
        <dbReference type="ChEBI" id="CHEBI:15378"/>
        <dbReference type="ChEBI" id="CHEBI:57783"/>
        <dbReference type="ChEBI" id="CHEBI:57955"/>
        <dbReference type="ChEBI" id="CHEBI:58349"/>
        <dbReference type="ChEBI" id="CHEBI:61548"/>
        <dbReference type="EC" id="1.1.1.49"/>
    </reaction>
</comment>
<dbReference type="GeneID" id="93071363"/>
<feature type="binding site" evidence="7">
    <location>
        <begin position="10"/>
        <end position="17"/>
    </location>
    <ligand>
        <name>NADP(+)</name>
        <dbReference type="ChEBI" id="CHEBI:58349"/>
    </ligand>
</feature>
<dbReference type="EMBL" id="JABAGL010000017">
    <property type="protein sequence ID" value="NME86915.1"/>
    <property type="molecule type" value="Genomic_DNA"/>
</dbReference>
<dbReference type="Proteomes" id="UP000520291">
    <property type="component" value="Unassembled WGS sequence"/>
</dbReference>
<dbReference type="Proteomes" id="UP000254424">
    <property type="component" value="Unassembled WGS sequence"/>
</dbReference>
<dbReference type="Proteomes" id="UP000679226">
    <property type="component" value="Chromosome"/>
</dbReference>
<feature type="binding site" evidence="7">
    <location>
        <position position="44"/>
    </location>
    <ligand>
        <name>NADP(+)</name>
        <dbReference type="ChEBI" id="CHEBI:58349"/>
    </ligand>
</feature>
<feature type="domain" description="Glucose-6-phosphate dehydrogenase NAD-binding" evidence="8">
    <location>
        <begin position="7"/>
        <end position="186"/>
    </location>
</feature>
<feature type="binding site" evidence="7">
    <location>
        <position position="340"/>
    </location>
    <ligand>
        <name>substrate</name>
    </ligand>
</feature>
<keyword evidence="5 7" id="KW-0560">Oxidoreductase</keyword>
<dbReference type="KEGG" id="beg:INE88_03405"/>
<accession>A0A380YPC3</accession>
<comment type="caution">
    <text evidence="7">Lacks conserved residue(s) required for the propagation of feature annotation.</text>
</comment>
<dbReference type="Proteomes" id="UP000283538">
    <property type="component" value="Unassembled WGS sequence"/>
</dbReference>
<dbReference type="PRINTS" id="PR00079">
    <property type="entry name" value="G6PDHDRGNASE"/>
</dbReference>
<evidence type="ECO:0000256" key="7">
    <source>
        <dbReference type="HAMAP-Rule" id="MF_00966"/>
    </source>
</evidence>
<feature type="active site" description="Proton acceptor" evidence="7">
    <location>
        <position position="239"/>
    </location>
</feature>
<dbReference type="InterPro" id="IPR001282">
    <property type="entry name" value="G6P_DH"/>
</dbReference>
<evidence type="ECO:0000313" key="11">
    <source>
        <dbReference type="EMBL" id="QUT46571.1"/>
    </source>
</evidence>
<feature type="binding site" evidence="7">
    <location>
        <position position="335"/>
    </location>
    <ligand>
        <name>substrate</name>
    </ligand>
</feature>
<evidence type="ECO:0000313" key="13">
    <source>
        <dbReference type="EMBL" id="SUV29471.1"/>
    </source>
</evidence>
<dbReference type="Pfam" id="PF02781">
    <property type="entry name" value="G6PD_C"/>
    <property type="match status" value="1"/>
</dbReference>
<evidence type="ECO:0000313" key="15">
    <source>
        <dbReference type="Proteomes" id="UP000283538"/>
    </source>
</evidence>
<evidence type="ECO:0000256" key="3">
    <source>
        <dbReference type="ARBA" id="ARBA00022526"/>
    </source>
</evidence>
<reference evidence="11" key="4">
    <citation type="journal article" date="2021" name="PLoS Genet.">
        <title>Mobile Type VI secretion system loci of the gut Bacteroidales display extensive intra-ecosystem transfer, multi-species spread and geographical clustering.</title>
        <authorList>
            <person name="Garcia-Bayona L."/>
            <person name="Coyne M.J."/>
            <person name="Comstock L.E."/>
        </authorList>
    </citation>
    <scope>NUCLEOTIDE SEQUENCE</scope>
    <source>
        <strain evidence="11">CL11T00C20</strain>
    </source>
</reference>
<evidence type="ECO:0000259" key="8">
    <source>
        <dbReference type="Pfam" id="PF00479"/>
    </source>
</evidence>
<dbReference type="GO" id="GO:0009051">
    <property type="term" value="P:pentose-phosphate shunt, oxidative branch"/>
    <property type="evidence" value="ECO:0007669"/>
    <property type="project" value="TreeGrafter"/>
</dbReference>
<evidence type="ECO:0000256" key="2">
    <source>
        <dbReference type="ARBA" id="ARBA00009975"/>
    </source>
</evidence>
<dbReference type="AlphaFoldDB" id="A0A380YPC3"/>
<gene>
    <name evidence="7 13" type="primary">zwf</name>
    <name evidence="12" type="ORF">DW701_12065</name>
    <name evidence="10" type="ORF">HF841_12945</name>
    <name evidence="11" type="ORF">INE88_03405</name>
    <name evidence="13" type="ORF">NCTC11155_01455</name>
</gene>
<feature type="domain" description="Glucose-6-phosphate dehydrogenase C-terminal" evidence="9">
    <location>
        <begin position="188"/>
        <end position="482"/>
    </location>
</feature>